<organism evidence="5 6">
    <name type="scientific">Terrimonas ginsenosidimutans</name>
    <dbReference type="NCBI Taxonomy" id="2908004"/>
    <lineage>
        <taxon>Bacteria</taxon>
        <taxon>Pseudomonadati</taxon>
        <taxon>Bacteroidota</taxon>
        <taxon>Chitinophagia</taxon>
        <taxon>Chitinophagales</taxon>
        <taxon>Chitinophagaceae</taxon>
        <taxon>Terrimonas</taxon>
    </lineage>
</organism>
<dbReference type="InterPro" id="IPR018060">
    <property type="entry name" value="HTH_AraC"/>
</dbReference>
<dbReference type="Gene3D" id="1.10.10.60">
    <property type="entry name" value="Homeodomain-like"/>
    <property type="match status" value="1"/>
</dbReference>
<keyword evidence="6" id="KW-1185">Reference proteome</keyword>
<evidence type="ECO:0000259" key="4">
    <source>
        <dbReference type="PROSITE" id="PS01124"/>
    </source>
</evidence>
<keyword evidence="2" id="KW-0238">DNA-binding</keyword>
<evidence type="ECO:0000313" key="6">
    <source>
        <dbReference type="Proteomes" id="UP001165367"/>
    </source>
</evidence>
<dbReference type="PROSITE" id="PS01124">
    <property type="entry name" value="HTH_ARAC_FAMILY_2"/>
    <property type="match status" value="1"/>
</dbReference>
<accession>A0ABS9KSA1</accession>
<dbReference type="EMBL" id="JAKLTR010000007">
    <property type="protein sequence ID" value="MCG2615150.1"/>
    <property type="molecule type" value="Genomic_DNA"/>
</dbReference>
<comment type="caution">
    <text evidence="5">The sequence shown here is derived from an EMBL/GenBank/DDBJ whole genome shotgun (WGS) entry which is preliminary data.</text>
</comment>
<dbReference type="InterPro" id="IPR009057">
    <property type="entry name" value="Homeodomain-like_sf"/>
</dbReference>
<dbReference type="Proteomes" id="UP001165367">
    <property type="component" value="Unassembled WGS sequence"/>
</dbReference>
<sequence>MVCVRCRIIVEEILTRLNVPFEKVELGKVTMSSGLTPDQRHLLDVWLAHYELEVMDNAKQILVERIKISIIEVFHSKNDDLLLKFSEHLSKDLSYDYTYLANVFSEVEGSTIEKFYIQQKIQRVKELIMYEGMGLKEIAYSLNYSSVSHLCKQFKKVTGKTPAGFRKDWQAPMKEKTENEIYIR</sequence>
<evidence type="ECO:0000256" key="2">
    <source>
        <dbReference type="ARBA" id="ARBA00023125"/>
    </source>
</evidence>
<proteinExistence type="predicted"/>
<dbReference type="Pfam" id="PF12833">
    <property type="entry name" value="HTH_18"/>
    <property type="match status" value="1"/>
</dbReference>
<evidence type="ECO:0000256" key="3">
    <source>
        <dbReference type="ARBA" id="ARBA00023163"/>
    </source>
</evidence>
<dbReference type="SUPFAM" id="SSF46689">
    <property type="entry name" value="Homeodomain-like"/>
    <property type="match status" value="1"/>
</dbReference>
<keyword evidence="1" id="KW-0805">Transcription regulation</keyword>
<evidence type="ECO:0000256" key="1">
    <source>
        <dbReference type="ARBA" id="ARBA00023015"/>
    </source>
</evidence>
<dbReference type="SMART" id="SM00342">
    <property type="entry name" value="HTH_ARAC"/>
    <property type="match status" value="1"/>
</dbReference>
<dbReference type="PANTHER" id="PTHR43280:SF2">
    <property type="entry name" value="HTH-TYPE TRANSCRIPTIONAL REGULATOR EXSA"/>
    <property type="match status" value="1"/>
</dbReference>
<dbReference type="RefSeq" id="WP_237872234.1">
    <property type="nucleotide sequence ID" value="NZ_JAKLTR010000007.1"/>
</dbReference>
<reference evidence="5" key="1">
    <citation type="submission" date="2022-01" db="EMBL/GenBank/DDBJ databases">
        <authorList>
            <person name="Jo J.-H."/>
            <person name="Im W.-T."/>
        </authorList>
    </citation>
    <scope>NUCLEOTIDE SEQUENCE</scope>
    <source>
        <strain evidence="5">NA20</strain>
    </source>
</reference>
<evidence type="ECO:0000313" key="5">
    <source>
        <dbReference type="EMBL" id="MCG2615150.1"/>
    </source>
</evidence>
<dbReference type="PROSITE" id="PS00041">
    <property type="entry name" value="HTH_ARAC_FAMILY_1"/>
    <property type="match status" value="1"/>
</dbReference>
<protein>
    <submittedName>
        <fullName evidence="5">AraC family transcriptional regulator</fullName>
    </submittedName>
</protein>
<dbReference type="PANTHER" id="PTHR43280">
    <property type="entry name" value="ARAC-FAMILY TRANSCRIPTIONAL REGULATOR"/>
    <property type="match status" value="1"/>
</dbReference>
<feature type="domain" description="HTH araC/xylS-type" evidence="4">
    <location>
        <begin position="87"/>
        <end position="168"/>
    </location>
</feature>
<keyword evidence="3" id="KW-0804">Transcription</keyword>
<dbReference type="InterPro" id="IPR018062">
    <property type="entry name" value="HTH_AraC-typ_CS"/>
</dbReference>
<gene>
    <name evidence="5" type="ORF">LZZ85_12695</name>
</gene>
<name>A0ABS9KSA1_9BACT</name>